<feature type="region of interest" description="Disordered" evidence="1">
    <location>
        <begin position="31"/>
        <end position="194"/>
    </location>
</feature>
<name>A0AAD5L8L7_PYTIN</name>
<proteinExistence type="predicted"/>
<gene>
    <name evidence="2" type="ORF">P43SY_011749</name>
</gene>
<feature type="compositionally biased region" description="Basic residues" evidence="1">
    <location>
        <begin position="91"/>
        <end position="104"/>
    </location>
</feature>
<sequence length="194" mass="21695">MDPTPKHKMPSRTMEVLSYLSSAAERLLELARGDKKRRRKERHRRVHSESSVPELTAEDLAVPPPPQRHPSKNNRSESFSAEDEYQQSQRQRSHARRRSRRSVSPRKPEKRGTTGIQLFNPEDLVGTTAPSSASASSNGTSQPSVCMELLQQINDTQRMLASLRQSRHSRNSAVSSASSSSRRDAPADVGEVEV</sequence>
<feature type="compositionally biased region" description="Low complexity" evidence="1">
    <location>
        <begin position="171"/>
        <end position="180"/>
    </location>
</feature>
<evidence type="ECO:0000313" key="2">
    <source>
        <dbReference type="EMBL" id="KAJ0390818.1"/>
    </source>
</evidence>
<dbReference type="Proteomes" id="UP001209570">
    <property type="component" value="Unassembled WGS sequence"/>
</dbReference>
<comment type="caution">
    <text evidence="2">The sequence shown here is derived from an EMBL/GenBank/DDBJ whole genome shotgun (WGS) entry which is preliminary data.</text>
</comment>
<feature type="compositionally biased region" description="Low complexity" evidence="1">
    <location>
        <begin position="126"/>
        <end position="144"/>
    </location>
</feature>
<accession>A0AAD5L8L7</accession>
<feature type="compositionally biased region" description="Basic residues" evidence="1">
    <location>
        <begin position="34"/>
        <end position="46"/>
    </location>
</feature>
<protein>
    <submittedName>
        <fullName evidence="2">Uncharacterized protein</fullName>
    </submittedName>
</protein>
<reference evidence="2" key="1">
    <citation type="submission" date="2021-12" db="EMBL/GenBank/DDBJ databases">
        <title>Prjna785345.</title>
        <authorList>
            <person name="Rujirawat T."/>
            <person name="Krajaejun T."/>
        </authorList>
    </citation>
    <scope>NUCLEOTIDE SEQUENCE</scope>
    <source>
        <strain evidence="2">Pi057C3</strain>
    </source>
</reference>
<organism evidence="2 3">
    <name type="scientific">Pythium insidiosum</name>
    <name type="common">Pythiosis disease agent</name>
    <dbReference type="NCBI Taxonomy" id="114742"/>
    <lineage>
        <taxon>Eukaryota</taxon>
        <taxon>Sar</taxon>
        <taxon>Stramenopiles</taxon>
        <taxon>Oomycota</taxon>
        <taxon>Peronosporomycetes</taxon>
        <taxon>Pythiales</taxon>
        <taxon>Pythiaceae</taxon>
        <taxon>Pythium</taxon>
    </lineage>
</organism>
<dbReference type="EMBL" id="JAKCXM010001581">
    <property type="protein sequence ID" value="KAJ0390818.1"/>
    <property type="molecule type" value="Genomic_DNA"/>
</dbReference>
<evidence type="ECO:0000313" key="3">
    <source>
        <dbReference type="Proteomes" id="UP001209570"/>
    </source>
</evidence>
<evidence type="ECO:0000256" key="1">
    <source>
        <dbReference type="SAM" id="MobiDB-lite"/>
    </source>
</evidence>
<dbReference type="AlphaFoldDB" id="A0AAD5L8L7"/>
<keyword evidence="3" id="KW-1185">Reference proteome</keyword>